<proteinExistence type="predicted"/>
<feature type="non-terminal residue" evidence="3">
    <location>
        <position position="1"/>
    </location>
</feature>
<dbReference type="SMART" id="SM00252">
    <property type="entry name" value="SH2"/>
    <property type="match status" value="1"/>
</dbReference>
<evidence type="ECO:0000313" key="3">
    <source>
        <dbReference type="EMBL" id="KAJ1124699.1"/>
    </source>
</evidence>
<dbReference type="EMBL" id="JANPWB010000011">
    <property type="protein sequence ID" value="KAJ1124699.1"/>
    <property type="molecule type" value="Genomic_DNA"/>
</dbReference>
<dbReference type="PANTHER" id="PTHR46037">
    <property type="entry name" value="PROTEIN ENHANCER OF SEVENLESS 2B"/>
    <property type="match status" value="1"/>
</dbReference>
<reference evidence="3" key="1">
    <citation type="journal article" date="2022" name="bioRxiv">
        <title>Sequencing and chromosome-scale assembly of the giantPleurodeles waltlgenome.</title>
        <authorList>
            <person name="Brown T."/>
            <person name="Elewa A."/>
            <person name="Iarovenko S."/>
            <person name="Subramanian E."/>
            <person name="Araus A.J."/>
            <person name="Petzold A."/>
            <person name="Susuki M."/>
            <person name="Suzuki K.-i.T."/>
            <person name="Hayashi T."/>
            <person name="Toyoda A."/>
            <person name="Oliveira C."/>
            <person name="Osipova E."/>
            <person name="Leigh N.D."/>
            <person name="Simon A."/>
            <person name="Yun M.H."/>
        </authorList>
    </citation>
    <scope>NUCLEOTIDE SEQUENCE</scope>
    <source>
        <strain evidence="3">20211129_DDA</strain>
        <tissue evidence="3">Liver</tissue>
    </source>
</reference>
<dbReference type="InterPro" id="IPR036860">
    <property type="entry name" value="SH2_dom_sf"/>
</dbReference>
<keyword evidence="1" id="KW-0727">SH2 domain</keyword>
<organism evidence="3 4">
    <name type="scientific">Pleurodeles waltl</name>
    <name type="common">Iberian ribbed newt</name>
    <dbReference type="NCBI Taxonomy" id="8319"/>
    <lineage>
        <taxon>Eukaryota</taxon>
        <taxon>Metazoa</taxon>
        <taxon>Chordata</taxon>
        <taxon>Craniata</taxon>
        <taxon>Vertebrata</taxon>
        <taxon>Euteleostomi</taxon>
        <taxon>Amphibia</taxon>
        <taxon>Batrachia</taxon>
        <taxon>Caudata</taxon>
        <taxon>Salamandroidea</taxon>
        <taxon>Salamandridae</taxon>
        <taxon>Pleurodelinae</taxon>
        <taxon>Pleurodeles</taxon>
    </lineage>
</organism>
<accession>A0AAV7PCZ1</accession>
<dbReference type="InterPro" id="IPR043539">
    <property type="entry name" value="Grb2-like"/>
</dbReference>
<dbReference type="AlphaFoldDB" id="A0AAV7PCZ1"/>
<sequence length="83" mass="9849">WLYEGISREKAEELLLLNCNHGGAFLIRESQTRKGGYSLSIRRTSHASWDSIKHYRINRLENGWFYIAPRLTFSTLHDLVEYY</sequence>
<name>A0AAV7PCZ1_PLEWA</name>
<evidence type="ECO:0000259" key="2">
    <source>
        <dbReference type="PROSITE" id="PS50001"/>
    </source>
</evidence>
<dbReference type="Proteomes" id="UP001066276">
    <property type="component" value="Chromosome 7"/>
</dbReference>
<dbReference type="InterPro" id="IPR000980">
    <property type="entry name" value="SH2"/>
</dbReference>
<gene>
    <name evidence="3" type="ORF">NDU88_003148</name>
</gene>
<dbReference type="Pfam" id="PF00017">
    <property type="entry name" value="SH2"/>
    <property type="match status" value="1"/>
</dbReference>
<keyword evidence="4" id="KW-1185">Reference proteome</keyword>
<dbReference type="PRINTS" id="PR00401">
    <property type="entry name" value="SH2DOMAIN"/>
</dbReference>
<dbReference type="SUPFAM" id="SSF55550">
    <property type="entry name" value="SH2 domain"/>
    <property type="match status" value="1"/>
</dbReference>
<dbReference type="Gene3D" id="3.30.505.10">
    <property type="entry name" value="SH2 domain"/>
    <property type="match status" value="1"/>
</dbReference>
<comment type="caution">
    <text evidence="3">The sequence shown here is derived from an EMBL/GenBank/DDBJ whole genome shotgun (WGS) entry which is preliminary data.</text>
</comment>
<protein>
    <recommendedName>
        <fullName evidence="2">SH2 domain-containing protein</fullName>
    </recommendedName>
</protein>
<feature type="domain" description="SH2" evidence="2">
    <location>
        <begin position="1"/>
        <end position="83"/>
    </location>
</feature>
<dbReference type="PROSITE" id="PS50001">
    <property type="entry name" value="SH2"/>
    <property type="match status" value="1"/>
</dbReference>
<evidence type="ECO:0000256" key="1">
    <source>
        <dbReference type="PROSITE-ProRule" id="PRU00191"/>
    </source>
</evidence>
<feature type="non-terminal residue" evidence="3">
    <location>
        <position position="83"/>
    </location>
</feature>
<evidence type="ECO:0000313" key="4">
    <source>
        <dbReference type="Proteomes" id="UP001066276"/>
    </source>
</evidence>